<feature type="coiled-coil region" evidence="1">
    <location>
        <begin position="294"/>
        <end position="321"/>
    </location>
</feature>
<keyword evidence="2" id="KW-0812">Transmembrane</keyword>
<dbReference type="InParanoid" id="C2KZK8"/>
<feature type="coiled-coil region" evidence="1">
    <location>
        <begin position="516"/>
        <end position="581"/>
    </location>
</feature>
<evidence type="ECO:0008006" key="5">
    <source>
        <dbReference type="Google" id="ProtNLM"/>
    </source>
</evidence>
<reference evidence="3 4" key="1">
    <citation type="submission" date="2009-04" db="EMBL/GenBank/DDBJ databases">
        <authorList>
            <person name="Qin X."/>
            <person name="Bachman B."/>
            <person name="Battles P."/>
            <person name="Bell A."/>
            <person name="Bess C."/>
            <person name="Bickham C."/>
            <person name="Chaboub L."/>
            <person name="Chen D."/>
            <person name="Coyle M."/>
            <person name="Deiros D.R."/>
            <person name="Dinh H."/>
            <person name="Forbes L."/>
            <person name="Fowler G."/>
            <person name="Francisco L."/>
            <person name="Fu Q."/>
            <person name="Gubbala S."/>
            <person name="Hale W."/>
            <person name="Han Y."/>
            <person name="Hemphill L."/>
            <person name="Highlander S.K."/>
            <person name="Hirani K."/>
            <person name="Hogues M."/>
            <person name="Jackson L."/>
            <person name="Jakkamsetti A."/>
            <person name="Javaid M."/>
            <person name="Jiang H."/>
            <person name="Korchina V."/>
            <person name="Kovar C."/>
            <person name="Lara F."/>
            <person name="Lee S."/>
            <person name="Mata R."/>
            <person name="Mathew T."/>
            <person name="Moen C."/>
            <person name="Morales K."/>
            <person name="Munidasa M."/>
            <person name="Nazareth L."/>
            <person name="Ngo R."/>
            <person name="Nguyen L."/>
            <person name="Okwuonu G."/>
            <person name="Ongeri F."/>
            <person name="Patil S."/>
            <person name="Petrosino J."/>
            <person name="Pham C."/>
            <person name="Pham P."/>
            <person name="Pu L.-L."/>
            <person name="Puazo M."/>
            <person name="Raj R."/>
            <person name="Reid J."/>
            <person name="Rouhana J."/>
            <person name="Saada N."/>
            <person name="Shang Y."/>
            <person name="Simmons D."/>
            <person name="Thornton R."/>
            <person name="Warren J."/>
            <person name="Weissenberger G."/>
            <person name="Zhang J."/>
            <person name="Zhang L."/>
            <person name="Zhou C."/>
            <person name="Zhu D."/>
            <person name="Muzny D."/>
            <person name="Worley K."/>
            <person name="Gibbs R."/>
        </authorList>
    </citation>
    <scope>NUCLEOTIDE SEQUENCE [LARGE SCALE GENOMIC DNA]</scope>
    <source>
        <strain evidence="3 4">F0268</strain>
    </source>
</reference>
<keyword evidence="1" id="KW-0175">Coiled coil</keyword>
<name>C2KZK8_9FIRM</name>
<dbReference type="STRING" id="585501.HMPREF6123_1927"/>
<evidence type="ECO:0000313" key="4">
    <source>
        <dbReference type="Proteomes" id="UP000004121"/>
    </source>
</evidence>
<gene>
    <name evidence="3" type="ORF">HMPREF6123_1927</name>
</gene>
<evidence type="ECO:0000256" key="1">
    <source>
        <dbReference type="SAM" id="Coils"/>
    </source>
</evidence>
<dbReference type="SUPFAM" id="SSF52540">
    <property type="entry name" value="P-loop containing nucleoside triphosphate hydrolases"/>
    <property type="match status" value="1"/>
</dbReference>
<evidence type="ECO:0000313" key="3">
    <source>
        <dbReference type="EMBL" id="EEJ50776.1"/>
    </source>
</evidence>
<dbReference type="CDD" id="cd00267">
    <property type="entry name" value="ABC_ATPase"/>
    <property type="match status" value="1"/>
</dbReference>
<keyword evidence="2" id="KW-0472">Membrane</keyword>
<sequence>MIIEACHIAQFGKWKDADFSFSPGKNSFLWDNGYGKTSFIYFFKLMFYGVSGDRKQDLEENERKHYMPFQGASFGGRIIFRIGEKRYRLERSFGLKKSEDSFRLFDEDSGKESKDYSENIGEELFSLDAESFQRVCMISHEDLHFSMNSRMHAKLGNVAEDQEDMKKFQQVQTILKDGINALSPNRRTGNIFKLKMQEEELSSGLYGKEALENAVLSIEKEVLSLTEKEARRKEEGKALEAELSQRISEKDSLGKWMSYAQKKEEWEKAEYRYENALKWYYQDRFSEIPEEKKTLLWKEEMQSLQEQIRSIKKEIEKASEIGGENNGVENIGIEVGKEGGIVLPLEEASVPGASRAKKDTSKNETFGNVTKEMGQYGTSPVVLFALAGLGLLFVLLFFGKLFGMPLGLPSALFLLLGILSLSLCFFLWWSGEQKKRTWKEKQEEEEGRQRKQQAIRFASLEELLSRFHKLEDMQDLEMEAAGRKEEFLRFVEEEGGEQAFSLLEEKQKEWEEGPSLEESRRKLEEFRKEEEERREEIRKKRAEREAKVRDLEFLEEQERLLEQKKEEREALEKRYNLLQKTKAYLEMAKERFALQYKEPILEAFQKYFQSICTEPLQFQMSEDLELSFVDRGLSREQGYLSEGLQDLCRFCQKLAIFDAMFREEKAFLLLDDPFSHLDEKNGARARALLEELAKSRQIFYFTCSEERKLSD</sequence>
<feature type="transmembrane region" description="Helical" evidence="2">
    <location>
        <begin position="408"/>
        <end position="429"/>
    </location>
</feature>
<dbReference type="PANTHER" id="PTHR41259:SF1">
    <property type="entry name" value="DOUBLE-STRAND BREAK REPAIR RAD50 ATPASE, PUTATIVE-RELATED"/>
    <property type="match status" value="1"/>
</dbReference>
<dbReference type="Proteomes" id="UP000004121">
    <property type="component" value="Unassembled WGS sequence"/>
</dbReference>
<dbReference type="AlphaFoldDB" id="C2KZK8"/>
<dbReference type="InterPro" id="IPR027417">
    <property type="entry name" value="P-loop_NTPase"/>
</dbReference>
<dbReference type="Gene3D" id="3.40.50.300">
    <property type="entry name" value="P-loop containing nucleotide triphosphate hydrolases"/>
    <property type="match status" value="2"/>
</dbReference>
<accession>C2KZK8</accession>
<keyword evidence="2" id="KW-1133">Transmembrane helix</keyword>
<dbReference type="EMBL" id="ACKX01000190">
    <property type="protein sequence ID" value="EEJ50776.1"/>
    <property type="molecule type" value="Genomic_DNA"/>
</dbReference>
<dbReference type="PANTHER" id="PTHR41259">
    <property type="entry name" value="DOUBLE-STRAND BREAK REPAIR RAD50 ATPASE, PUTATIVE-RELATED"/>
    <property type="match status" value="1"/>
</dbReference>
<dbReference type="OrthoDB" id="9764467at2"/>
<dbReference type="HOGENOM" id="CLU_417288_0_0_9"/>
<feature type="transmembrane region" description="Helical" evidence="2">
    <location>
        <begin position="381"/>
        <end position="402"/>
    </location>
</feature>
<proteinExistence type="predicted"/>
<keyword evidence="4" id="KW-1185">Reference proteome</keyword>
<dbReference type="eggNOG" id="COG4717">
    <property type="taxonomic scope" value="Bacteria"/>
</dbReference>
<protein>
    <recommendedName>
        <fullName evidence="5">Rad50/SbcC-type AAA domain-containing protein</fullName>
    </recommendedName>
</protein>
<dbReference type="RefSeq" id="WP_007157073.1">
    <property type="nucleotide sequence ID" value="NZ_GG668534.1"/>
</dbReference>
<comment type="caution">
    <text evidence="3">The sequence shown here is derived from an EMBL/GenBank/DDBJ whole genome shotgun (WGS) entry which is preliminary data.</text>
</comment>
<evidence type="ECO:0000256" key="2">
    <source>
        <dbReference type="SAM" id="Phobius"/>
    </source>
</evidence>
<organism evidence="3 4">
    <name type="scientific">Oribacterium sinus F0268</name>
    <dbReference type="NCBI Taxonomy" id="585501"/>
    <lineage>
        <taxon>Bacteria</taxon>
        <taxon>Bacillati</taxon>
        <taxon>Bacillota</taxon>
        <taxon>Clostridia</taxon>
        <taxon>Lachnospirales</taxon>
        <taxon>Lachnospiraceae</taxon>
        <taxon>Oribacterium</taxon>
    </lineage>
</organism>